<gene>
    <name evidence="2" type="ORF">Nepgr_024442</name>
</gene>
<name>A0AAD3T4N2_NEPGR</name>
<dbReference type="Proteomes" id="UP001279734">
    <property type="component" value="Unassembled WGS sequence"/>
</dbReference>
<evidence type="ECO:0000313" key="2">
    <source>
        <dbReference type="EMBL" id="GMH22599.1"/>
    </source>
</evidence>
<evidence type="ECO:0000256" key="1">
    <source>
        <dbReference type="SAM" id="MobiDB-lite"/>
    </source>
</evidence>
<evidence type="ECO:0000313" key="3">
    <source>
        <dbReference type="Proteomes" id="UP001279734"/>
    </source>
</evidence>
<dbReference type="AlphaFoldDB" id="A0AAD3T4N2"/>
<comment type="caution">
    <text evidence="2">The sequence shown here is derived from an EMBL/GenBank/DDBJ whole genome shotgun (WGS) entry which is preliminary data.</text>
</comment>
<protein>
    <submittedName>
        <fullName evidence="2">Uncharacterized protein</fullName>
    </submittedName>
</protein>
<organism evidence="2 3">
    <name type="scientific">Nepenthes gracilis</name>
    <name type="common">Slender pitcher plant</name>
    <dbReference type="NCBI Taxonomy" id="150966"/>
    <lineage>
        <taxon>Eukaryota</taxon>
        <taxon>Viridiplantae</taxon>
        <taxon>Streptophyta</taxon>
        <taxon>Embryophyta</taxon>
        <taxon>Tracheophyta</taxon>
        <taxon>Spermatophyta</taxon>
        <taxon>Magnoliopsida</taxon>
        <taxon>eudicotyledons</taxon>
        <taxon>Gunneridae</taxon>
        <taxon>Pentapetalae</taxon>
        <taxon>Caryophyllales</taxon>
        <taxon>Nepenthaceae</taxon>
        <taxon>Nepenthes</taxon>
    </lineage>
</organism>
<keyword evidence="3" id="KW-1185">Reference proteome</keyword>
<feature type="compositionally biased region" description="Basic and acidic residues" evidence="1">
    <location>
        <begin position="78"/>
        <end position="98"/>
    </location>
</feature>
<feature type="region of interest" description="Disordered" evidence="1">
    <location>
        <begin position="70"/>
        <end position="102"/>
    </location>
</feature>
<accession>A0AAD3T4N2</accession>
<proteinExistence type="predicted"/>
<sequence>MPRDGIEGRVVVTVVRRASFLGSDFEKWIISISLMQRISAFMSSRRACTPTPIAGTTSIAETLAFKLEARSHKRQQKPRHEAAASKQDDTEKTGDRRRLAAGPKKLASCSWLLKKILGC</sequence>
<dbReference type="EMBL" id="BSYO01000025">
    <property type="protein sequence ID" value="GMH22599.1"/>
    <property type="molecule type" value="Genomic_DNA"/>
</dbReference>
<reference evidence="2" key="1">
    <citation type="submission" date="2023-05" db="EMBL/GenBank/DDBJ databases">
        <title>Nepenthes gracilis genome sequencing.</title>
        <authorList>
            <person name="Fukushima K."/>
        </authorList>
    </citation>
    <scope>NUCLEOTIDE SEQUENCE</scope>
    <source>
        <strain evidence="2">SING2019-196</strain>
    </source>
</reference>